<dbReference type="Pfam" id="PF07238">
    <property type="entry name" value="PilZ"/>
    <property type="match status" value="1"/>
</dbReference>
<dbReference type="GO" id="GO:0035438">
    <property type="term" value="F:cyclic-di-GMP binding"/>
    <property type="evidence" value="ECO:0007669"/>
    <property type="project" value="InterPro"/>
</dbReference>
<dbReference type="RefSeq" id="WP_148696411.1">
    <property type="nucleotide sequence ID" value="NZ_CP017834.1"/>
</dbReference>
<dbReference type="OrthoDB" id="5291428at2"/>
<dbReference type="Gene3D" id="2.40.10.220">
    <property type="entry name" value="predicted glycosyltransferase like domains"/>
    <property type="match status" value="1"/>
</dbReference>
<dbReference type="KEGG" id="saqi:AXG55_01655"/>
<evidence type="ECO:0000313" key="2">
    <source>
        <dbReference type="EMBL" id="APJ02703.1"/>
    </source>
</evidence>
<reference evidence="2 3" key="1">
    <citation type="submission" date="2016-10" db="EMBL/GenBank/DDBJ databases">
        <title>Silvanigrella aquatica sp. nov., isolated from a freshwater lake located in the Black Forest, Germany, description of Silvanigrellaceae fam. nov., Silvanigrellales ord. nov., reclassification of the order Bdellovibrionales in the class Oligoflexia, reclassification of the families Bacteriovoracaceae and Halobacteriovoraceae in the new order Bacteriovoracales ord. nov., and reclassification of the family Pseudobacteriovoracaceae in the order Oligoflexiales.</title>
        <authorList>
            <person name="Hahn M.W."/>
            <person name="Schmidt J."/>
            <person name="Koll U."/>
            <person name="Rohde M."/>
            <person name="Verbag S."/>
            <person name="Pitt A."/>
            <person name="Nakai R."/>
            <person name="Naganuma T."/>
            <person name="Lang E."/>
        </authorList>
    </citation>
    <scope>NUCLEOTIDE SEQUENCE [LARGE SCALE GENOMIC DNA]</scope>
    <source>
        <strain evidence="2 3">MWH-Nonnen-W8red</strain>
    </source>
</reference>
<sequence>MEVFDSEGKSIFDITPKKKKRYVLFVFKLSREDESRIRTIEKAIQHALPEHVLIRIEDPNEGLKALLVKNIEIIFVDSSIFGSDKVSVEYGLECKKRKKCPIFFIAQSEETLIQEYRKTLALYEEFDDYFNEPIDFIEISKKLKRASLTLGRRARRFSLDIPITVYRLNNDKLYNFMLSDLSLVGFGIKINNDELMNTNEQVKIKLPLSEFKLFHPQYGEFLPLSGRVRRISIDGKIAGCSIEHMTPMQIEVLMNLLEKVSRRLRMARIAEKPIIEKDPVPV</sequence>
<organism evidence="2 3">
    <name type="scientific">Silvanigrella aquatica</name>
    <dbReference type="NCBI Taxonomy" id="1915309"/>
    <lineage>
        <taxon>Bacteria</taxon>
        <taxon>Pseudomonadati</taxon>
        <taxon>Bdellovibrionota</taxon>
        <taxon>Oligoflexia</taxon>
        <taxon>Silvanigrellales</taxon>
        <taxon>Silvanigrellaceae</taxon>
        <taxon>Silvanigrella</taxon>
    </lineage>
</organism>
<proteinExistence type="predicted"/>
<accession>A0A1L4CXM1</accession>
<keyword evidence="3" id="KW-1185">Reference proteome</keyword>
<dbReference type="InterPro" id="IPR009875">
    <property type="entry name" value="PilZ_domain"/>
</dbReference>
<evidence type="ECO:0000313" key="3">
    <source>
        <dbReference type="Proteomes" id="UP000184731"/>
    </source>
</evidence>
<dbReference type="Proteomes" id="UP000184731">
    <property type="component" value="Chromosome"/>
</dbReference>
<name>A0A1L4CXM1_9BACT</name>
<evidence type="ECO:0000259" key="1">
    <source>
        <dbReference type="Pfam" id="PF07238"/>
    </source>
</evidence>
<protein>
    <recommendedName>
        <fullName evidence="1">PilZ domain-containing protein</fullName>
    </recommendedName>
</protein>
<feature type="domain" description="PilZ" evidence="1">
    <location>
        <begin position="152"/>
        <end position="258"/>
    </location>
</feature>
<dbReference type="SUPFAM" id="SSF141371">
    <property type="entry name" value="PilZ domain-like"/>
    <property type="match status" value="1"/>
</dbReference>
<gene>
    <name evidence="2" type="ORF">AXG55_01655</name>
</gene>
<dbReference type="AlphaFoldDB" id="A0A1L4CXM1"/>
<dbReference type="EMBL" id="CP017834">
    <property type="protein sequence ID" value="APJ02703.1"/>
    <property type="molecule type" value="Genomic_DNA"/>
</dbReference>